<protein>
    <submittedName>
        <fullName evidence="1">Uncharacterized protein</fullName>
    </submittedName>
</protein>
<evidence type="ECO:0000313" key="1">
    <source>
        <dbReference type="EMBL" id="CAI9086353.1"/>
    </source>
</evidence>
<dbReference type="EMBL" id="OX458932">
    <property type="protein sequence ID" value="CAI9086353.1"/>
    <property type="molecule type" value="Genomic_DNA"/>
</dbReference>
<organism evidence="1 2">
    <name type="scientific">Candidatus Methylacidiphilum fumarolicum</name>
    <dbReference type="NCBI Taxonomy" id="591154"/>
    <lineage>
        <taxon>Bacteria</taxon>
        <taxon>Pseudomonadati</taxon>
        <taxon>Verrucomicrobiota</taxon>
        <taxon>Methylacidiphilae</taxon>
        <taxon>Methylacidiphilales</taxon>
        <taxon>Methylacidiphilaceae</taxon>
        <taxon>Methylacidiphilum (ex Ratnadevi et al. 2023)</taxon>
    </lineage>
</organism>
<dbReference type="Proteomes" id="UP001161497">
    <property type="component" value="Chromosome"/>
</dbReference>
<sequence>MPHLHTQTGLGTEARVVAVYRHDPVCYHLWGGGGISNGKALHGRKGHRSQTTQGLAKAIAATVLQSLAQAS</sequence>
<proteinExistence type="predicted"/>
<name>A0ABN8XGH4_9BACT</name>
<gene>
    <name evidence="1" type="ORF">MFUM_2034</name>
</gene>
<accession>A0ABN8XGH4</accession>
<keyword evidence="2" id="KW-1185">Reference proteome</keyword>
<reference evidence="1" key="1">
    <citation type="submission" date="2023-03" db="EMBL/GenBank/DDBJ databases">
        <authorList>
            <person name="Cremers G."/>
            <person name="Picone N."/>
        </authorList>
    </citation>
    <scope>NUCLEOTIDE SEQUENCE</scope>
    <source>
        <strain evidence="1">Sample_alias</strain>
    </source>
</reference>
<evidence type="ECO:0000313" key="2">
    <source>
        <dbReference type="Proteomes" id="UP001161497"/>
    </source>
</evidence>